<dbReference type="PANTHER" id="PTHR43861">
    <property type="entry name" value="TRANS-ACONITATE 2-METHYLTRANSFERASE-RELATED"/>
    <property type="match status" value="1"/>
</dbReference>
<dbReference type="EMBL" id="BARV01030890">
    <property type="protein sequence ID" value="GAI32866.1"/>
    <property type="molecule type" value="Genomic_DNA"/>
</dbReference>
<protein>
    <recommendedName>
        <fullName evidence="2">Methyltransferase domain-containing protein</fullName>
    </recommendedName>
</protein>
<comment type="caution">
    <text evidence="3">The sequence shown here is derived from an EMBL/GenBank/DDBJ whole genome shotgun (WGS) entry which is preliminary data.</text>
</comment>
<sequence length="142" mass="16230">MKLESRVLHVLERIGIRRGHTVLDLGCGSGTYTIPAAKIVGEQGRVYALDKDKEALDELMQKVESTGSRNIERMQTSGKLEIALTDESVDVVLLFDVFHFYYFPQASDRRRLLGEIYRIMKPSALMSVWPKHMKSETEDEIK</sequence>
<evidence type="ECO:0000259" key="2">
    <source>
        <dbReference type="Pfam" id="PF13649"/>
    </source>
</evidence>
<dbReference type="SUPFAM" id="SSF53335">
    <property type="entry name" value="S-adenosyl-L-methionine-dependent methyltransferases"/>
    <property type="match status" value="1"/>
</dbReference>
<name>X1NRN0_9ZZZZ</name>
<proteinExistence type="predicted"/>
<dbReference type="Pfam" id="PF13649">
    <property type="entry name" value="Methyltransf_25"/>
    <property type="match status" value="1"/>
</dbReference>
<dbReference type="GO" id="GO:0016740">
    <property type="term" value="F:transferase activity"/>
    <property type="evidence" value="ECO:0007669"/>
    <property type="project" value="UniProtKB-KW"/>
</dbReference>
<accession>X1NRN0</accession>
<feature type="domain" description="Methyltransferase" evidence="2">
    <location>
        <begin position="22"/>
        <end position="122"/>
    </location>
</feature>
<evidence type="ECO:0000256" key="1">
    <source>
        <dbReference type="ARBA" id="ARBA00022679"/>
    </source>
</evidence>
<feature type="non-terminal residue" evidence="3">
    <location>
        <position position="142"/>
    </location>
</feature>
<dbReference type="CDD" id="cd02440">
    <property type="entry name" value="AdoMet_MTases"/>
    <property type="match status" value="1"/>
</dbReference>
<dbReference type="Gene3D" id="3.40.50.150">
    <property type="entry name" value="Vaccinia Virus protein VP39"/>
    <property type="match status" value="1"/>
</dbReference>
<reference evidence="3" key="1">
    <citation type="journal article" date="2014" name="Front. Microbiol.">
        <title>High frequency of phylogenetically diverse reductive dehalogenase-homologous genes in deep subseafloor sedimentary metagenomes.</title>
        <authorList>
            <person name="Kawai M."/>
            <person name="Futagami T."/>
            <person name="Toyoda A."/>
            <person name="Takaki Y."/>
            <person name="Nishi S."/>
            <person name="Hori S."/>
            <person name="Arai W."/>
            <person name="Tsubouchi T."/>
            <person name="Morono Y."/>
            <person name="Uchiyama I."/>
            <person name="Ito T."/>
            <person name="Fujiyama A."/>
            <person name="Inagaki F."/>
            <person name="Takami H."/>
        </authorList>
    </citation>
    <scope>NUCLEOTIDE SEQUENCE</scope>
    <source>
        <strain evidence="3">Expedition CK06-06</strain>
    </source>
</reference>
<organism evidence="3">
    <name type="scientific">marine sediment metagenome</name>
    <dbReference type="NCBI Taxonomy" id="412755"/>
    <lineage>
        <taxon>unclassified sequences</taxon>
        <taxon>metagenomes</taxon>
        <taxon>ecological metagenomes</taxon>
    </lineage>
</organism>
<keyword evidence="1" id="KW-0808">Transferase</keyword>
<dbReference type="AlphaFoldDB" id="X1NRN0"/>
<gene>
    <name evidence="3" type="ORF">S06H3_48985</name>
</gene>
<evidence type="ECO:0000313" key="3">
    <source>
        <dbReference type="EMBL" id="GAI32866.1"/>
    </source>
</evidence>
<dbReference type="InterPro" id="IPR041698">
    <property type="entry name" value="Methyltransf_25"/>
</dbReference>
<dbReference type="InterPro" id="IPR029063">
    <property type="entry name" value="SAM-dependent_MTases_sf"/>
</dbReference>